<dbReference type="EMBL" id="JAVDTF010000003">
    <property type="protein sequence ID" value="MDR6785261.1"/>
    <property type="molecule type" value="Genomic_DNA"/>
</dbReference>
<gene>
    <name evidence="1" type="ORF">J2X78_003835</name>
</gene>
<evidence type="ECO:0000313" key="2">
    <source>
        <dbReference type="Proteomes" id="UP001246858"/>
    </source>
</evidence>
<protein>
    <submittedName>
        <fullName evidence="1">TonB-linked SusC/RagA family outer membrane protein</fullName>
    </submittedName>
</protein>
<accession>A0ACC6L1A2</accession>
<comment type="caution">
    <text evidence="1">The sequence shown here is derived from an EMBL/GenBank/DDBJ whole genome shotgun (WGS) entry which is preliminary data.</text>
</comment>
<dbReference type="Proteomes" id="UP001246858">
    <property type="component" value="Unassembled WGS sequence"/>
</dbReference>
<name>A0ACC6L1A2_9SPHI</name>
<keyword evidence="2" id="KW-1185">Reference proteome</keyword>
<sequence>MRLTTMIIIAALMQVSAATFGQKVTLKGNGMSLEQVFREIRKQTGYDVLVYTKNAITAKKIDVNFKDAPLNQVMDKVVLGTELGYTIEDKNVVIKEAEPSFLDKVKSAFADTDVRGRVVDEKGNPMPNASIRIKGKETVINTNEKGEFLIKGVADDAVLLISYVGYKQLEIPLKGALMPLEIKLNQVTGELEEVKVVYNTGFQKIDKSKATGSFVQIENELLNRKIGSNIIDRLEDVTNGLLFDRRVEPSTGKPKNNLQIRGMYSLNEQVAQPLIVLDNLPYYGDISTINPNDIESITLLRDAAAASIWGAKAGNGVIVLTSKKGKFDQPAIVAVNYNVSLQGKPRLFDLPILGSNDWIDLEKFYFSKGAYDFEISSFDKQALSPVVEILLKQRNGEITQTEVDVELEALKNYDVRNDFLKYIYRNSISERYAANINGGGREYSYYLSAGYDKNQSDLVGNESDRISLNFSNTFRPLKKLELQMNLAYTLGKTLNNSAGAYGNAFYNLGARFNLPIYSRFADNDEKPLAIPHIYSSAFIDTVGKGRLLDWRFRPLDELKNKDDATKSQTIVVSINSSYKLASFLSLGLSYQYLRSNDNQNRHINLHTFEMRDYINFFTNLNTDDANKKYPVPLGGRLDILNSTKESQGLRGILNFNHKFADEHEVMAMAGASIDQDKTLKNSYTSWGYDKNLNISNIDLVNHYMTIFGYSMPLRQGVNNFSNQINRLVSFFSNVSYTYRDKYTLYGSLRRDASNLFGVKTNNKWKPLWSIGTNWSLTNEQFFKNDFLPELSLKASYGYNGNVNNTQTAYNTLYYLPGSSNPLVNNPSATINQVGNPGLKWEEQNILNFGISFGLRNQILTGSFEYYAKKSKDVIWHSTLDPTLGFSGILTNSANMSGNGLNIVLNAKLVNKKEINWETNFNYSTAKFKVSKLLLENRSEFPSVGSSGESITGELAEGYNPYLITSFKWGGLDPKNGNPLGVLSGKISENYDSLMYYTPFKDLVKHGSGVPVVYGNLRNSFRFKNISLSTNITYKFKYFVRKNHIDYQGLVNGKTHTDYFKRWQAPGDETRTSIPSFAFPLASNRSEFYTMSEVNIVRGDHIRLSDVNLSYTIKKIGKYRFRDFVLFGNIAELNMILWRKNDQHVDPENIEGNINARHISFGLKLGI</sequence>
<organism evidence="1 2">
    <name type="scientific">Pedobacter africanus</name>
    <dbReference type="NCBI Taxonomy" id="151894"/>
    <lineage>
        <taxon>Bacteria</taxon>
        <taxon>Pseudomonadati</taxon>
        <taxon>Bacteroidota</taxon>
        <taxon>Sphingobacteriia</taxon>
        <taxon>Sphingobacteriales</taxon>
        <taxon>Sphingobacteriaceae</taxon>
        <taxon>Pedobacter</taxon>
    </lineage>
</organism>
<proteinExistence type="predicted"/>
<reference evidence="1" key="1">
    <citation type="submission" date="2023-07" db="EMBL/GenBank/DDBJ databases">
        <title>Sorghum-associated microbial communities from plants grown in Nebraska, USA.</title>
        <authorList>
            <person name="Schachtman D."/>
        </authorList>
    </citation>
    <scope>NUCLEOTIDE SEQUENCE</scope>
    <source>
        <strain evidence="1">2697</strain>
    </source>
</reference>
<evidence type="ECO:0000313" key="1">
    <source>
        <dbReference type="EMBL" id="MDR6785261.1"/>
    </source>
</evidence>